<dbReference type="AlphaFoldDB" id="A0ABD4ANQ1"/>
<dbReference type="Proteomes" id="UP000034400">
    <property type="component" value="Unassembled WGS sequence"/>
</dbReference>
<name>A0ABD4ANQ1_9BURK</name>
<protein>
    <recommendedName>
        <fullName evidence="4">Lipoprotein</fullName>
    </recommendedName>
</protein>
<evidence type="ECO:0000313" key="3">
    <source>
        <dbReference type="Proteomes" id="UP000034400"/>
    </source>
</evidence>
<dbReference type="EMBL" id="LASD01000012">
    <property type="protein sequence ID" value="KKL34558.1"/>
    <property type="molecule type" value="Genomic_DNA"/>
</dbReference>
<reference evidence="2 3" key="1">
    <citation type="submission" date="2015-03" db="EMBL/GenBank/DDBJ databases">
        <title>Draft genome sequences of the Burkholderia contaminans strains LMG 23361 and FFH2055 and Burkholderia cenocepacia K56-2.</title>
        <authorList>
            <person name="Bloodworth R.A."/>
            <person name="Selin C."/>
            <person name="Lopez De Volder M.A."/>
            <person name="Degrossi J."/>
            <person name="Drevinek P."/>
            <person name="Galanternik L."/>
            <person name="Cardona S.T."/>
        </authorList>
    </citation>
    <scope>NUCLEOTIDE SEQUENCE [LARGE SCALE GENOMIC DNA]</scope>
    <source>
        <strain evidence="2 3">LMG 23361</strain>
    </source>
</reference>
<accession>A0ABD4ANQ1</accession>
<organism evidence="2 3">
    <name type="scientific">Burkholderia contaminans LMG 23361</name>
    <dbReference type="NCBI Taxonomy" id="1334628"/>
    <lineage>
        <taxon>Bacteria</taxon>
        <taxon>Pseudomonadati</taxon>
        <taxon>Pseudomonadota</taxon>
        <taxon>Betaproteobacteria</taxon>
        <taxon>Burkholderiales</taxon>
        <taxon>Burkholderiaceae</taxon>
        <taxon>Burkholderia</taxon>
        <taxon>Burkholderia cepacia complex</taxon>
    </lineage>
</organism>
<gene>
    <name evidence="2" type="ORF">WR31_28200</name>
</gene>
<evidence type="ECO:0000256" key="1">
    <source>
        <dbReference type="SAM" id="SignalP"/>
    </source>
</evidence>
<proteinExistence type="predicted"/>
<feature type="signal peptide" evidence="1">
    <location>
        <begin position="1"/>
        <end position="23"/>
    </location>
</feature>
<evidence type="ECO:0000313" key="2">
    <source>
        <dbReference type="EMBL" id="KKL34558.1"/>
    </source>
</evidence>
<sequence>MTAAVRLLLSLFVCLAFLGQAGAALSASGECAEGSAMATGTVAATADCLPADASQHALMGKPCKAATVCSPTMPVLQADSSLPDSQYQRFRYPHLPSHFILQDFPRTLLRPPSLG</sequence>
<comment type="caution">
    <text evidence="2">The sequence shown here is derived from an EMBL/GenBank/DDBJ whole genome shotgun (WGS) entry which is preliminary data.</text>
</comment>
<evidence type="ECO:0008006" key="4">
    <source>
        <dbReference type="Google" id="ProtNLM"/>
    </source>
</evidence>
<keyword evidence="1" id="KW-0732">Signal</keyword>
<feature type="chain" id="PRO_5044807030" description="Lipoprotein" evidence="1">
    <location>
        <begin position="24"/>
        <end position="115"/>
    </location>
</feature>